<organism evidence="1 2">
    <name type="scientific">Puccinia striiformis f. sp. tritici</name>
    <dbReference type="NCBI Taxonomy" id="168172"/>
    <lineage>
        <taxon>Eukaryota</taxon>
        <taxon>Fungi</taxon>
        <taxon>Dikarya</taxon>
        <taxon>Basidiomycota</taxon>
        <taxon>Pucciniomycotina</taxon>
        <taxon>Pucciniomycetes</taxon>
        <taxon>Pucciniales</taxon>
        <taxon>Pucciniaceae</taxon>
        <taxon>Puccinia</taxon>
    </lineage>
</organism>
<proteinExistence type="predicted"/>
<keyword evidence="2" id="KW-1185">Reference proteome</keyword>
<gene>
    <name evidence="1" type="ORF">MJO28_002322</name>
</gene>
<evidence type="ECO:0000313" key="1">
    <source>
        <dbReference type="EMBL" id="KAI7961833.1"/>
    </source>
</evidence>
<sequence length="245" mass="27753">MTNEQRENADLISSSNYPFQHGHYGPQPPENQISVRLKTKFPNSNIKKVAAIKLSLKEILRGGSWVLEADSAVPNGHIAYVESIWEVMPNVYYAKPDRAVKMGVQPENCMTIISKDFRSIYTPVKVGNLCHNQDCSEPMLMHKYIMLQNLMCCLDVQHNCFFGQCTTIQSTIEATGQKEGHLSPTRSYTKMIIVAHHAHSNTYSPPISDPWHMLALQQGLDVLMGARIPQLGFCMLFNWEWLSTL</sequence>
<reference evidence="2" key="2">
    <citation type="journal article" date="2018" name="Mol. Plant Microbe Interact.">
        <title>Genome sequence resources for the wheat stripe rust pathogen (Puccinia striiformis f. sp. tritici) and the barley stripe rust pathogen (Puccinia striiformis f. sp. hordei).</title>
        <authorList>
            <person name="Xia C."/>
            <person name="Wang M."/>
            <person name="Yin C."/>
            <person name="Cornejo O.E."/>
            <person name="Hulbert S.H."/>
            <person name="Chen X."/>
        </authorList>
    </citation>
    <scope>NUCLEOTIDE SEQUENCE [LARGE SCALE GENOMIC DNA]</scope>
    <source>
        <strain evidence="2">93-210</strain>
    </source>
</reference>
<name>A0ACC0EYD5_9BASI</name>
<dbReference type="Proteomes" id="UP001060170">
    <property type="component" value="Chromosome 2"/>
</dbReference>
<evidence type="ECO:0000313" key="2">
    <source>
        <dbReference type="Proteomes" id="UP001060170"/>
    </source>
</evidence>
<comment type="caution">
    <text evidence="1">The sequence shown here is derived from an EMBL/GenBank/DDBJ whole genome shotgun (WGS) entry which is preliminary data.</text>
</comment>
<accession>A0ACC0EYD5</accession>
<reference evidence="2" key="1">
    <citation type="journal article" date="2018" name="BMC Genomics">
        <title>Genomic insights into host adaptation between the wheat stripe rust pathogen (Puccinia striiformis f. sp. tritici) and the barley stripe rust pathogen (Puccinia striiformis f. sp. hordei).</title>
        <authorList>
            <person name="Xia C."/>
            <person name="Wang M."/>
            <person name="Yin C."/>
            <person name="Cornejo O.E."/>
            <person name="Hulbert S.H."/>
            <person name="Chen X."/>
        </authorList>
    </citation>
    <scope>NUCLEOTIDE SEQUENCE [LARGE SCALE GENOMIC DNA]</scope>
    <source>
        <strain evidence="2">93-210</strain>
    </source>
</reference>
<dbReference type="EMBL" id="CM045866">
    <property type="protein sequence ID" value="KAI7961833.1"/>
    <property type="molecule type" value="Genomic_DNA"/>
</dbReference>
<reference evidence="1 2" key="3">
    <citation type="journal article" date="2022" name="Microbiol. Spectr.">
        <title>Folding features and dynamics of 3D genome architecture in plant fungal pathogens.</title>
        <authorList>
            <person name="Xia C."/>
        </authorList>
    </citation>
    <scope>NUCLEOTIDE SEQUENCE [LARGE SCALE GENOMIC DNA]</scope>
    <source>
        <strain evidence="1 2">93-210</strain>
    </source>
</reference>
<protein>
    <submittedName>
        <fullName evidence="1">Uncharacterized protein</fullName>
    </submittedName>
</protein>